<feature type="transmembrane region" description="Helical" evidence="8">
    <location>
        <begin position="77"/>
        <end position="94"/>
    </location>
</feature>
<evidence type="ECO:0000256" key="3">
    <source>
        <dbReference type="ARBA" id="ARBA00022448"/>
    </source>
</evidence>
<dbReference type="PANTHER" id="PTHR30472">
    <property type="entry name" value="FERRIC ENTEROBACTIN TRANSPORT SYSTEM PERMEASE PROTEIN"/>
    <property type="match status" value="1"/>
</dbReference>
<evidence type="ECO:0000256" key="7">
    <source>
        <dbReference type="ARBA" id="ARBA00023136"/>
    </source>
</evidence>
<dbReference type="OrthoDB" id="9811721at2"/>
<keyword evidence="6 8" id="KW-1133">Transmembrane helix</keyword>
<keyword evidence="5 8" id="KW-0812">Transmembrane</keyword>
<dbReference type="InterPro" id="IPR000522">
    <property type="entry name" value="ABC_transptr_permease_BtuC"/>
</dbReference>
<dbReference type="RefSeq" id="WP_091615772.1">
    <property type="nucleotide sequence ID" value="NZ_FNNC01000006.1"/>
</dbReference>
<proteinExistence type="inferred from homology"/>
<accession>A0A1H2WX96</accession>
<evidence type="ECO:0000256" key="4">
    <source>
        <dbReference type="ARBA" id="ARBA00022475"/>
    </source>
</evidence>
<dbReference type="AlphaFoldDB" id="A0A1H2WX96"/>
<comment type="subcellular location">
    <subcellularLocation>
        <location evidence="1">Cell membrane</location>
        <topology evidence="1">Multi-pass membrane protein</topology>
    </subcellularLocation>
</comment>
<organism evidence="9 10">
    <name type="scientific">Marinococcus luteus</name>
    <dbReference type="NCBI Taxonomy" id="1122204"/>
    <lineage>
        <taxon>Bacteria</taxon>
        <taxon>Bacillati</taxon>
        <taxon>Bacillota</taxon>
        <taxon>Bacilli</taxon>
        <taxon>Bacillales</taxon>
        <taxon>Bacillaceae</taxon>
        <taxon>Marinococcus</taxon>
    </lineage>
</organism>
<feature type="transmembrane region" description="Helical" evidence="8">
    <location>
        <begin position="106"/>
        <end position="125"/>
    </location>
</feature>
<evidence type="ECO:0000256" key="2">
    <source>
        <dbReference type="ARBA" id="ARBA00007935"/>
    </source>
</evidence>
<evidence type="ECO:0000313" key="9">
    <source>
        <dbReference type="EMBL" id="SDW85147.1"/>
    </source>
</evidence>
<dbReference type="Pfam" id="PF01032">
    <property type="entry name" value="FecCD"/>
    <property type="match status" value="1"/>
</dbReference>
<keyword evidence="4" id="KW-1003">Cell membrane</keyword>
<dbReference type="PANTHER" id="PTHR30472:SF58">
    <property type="entry name" value="IRON(3+)-HYDROXAMATE IMPORT SYSTEM PERMEASE PROTEIN FHUB"/>
    <property type="match status" value="1"/>
</dbReference>
<dbReference type="SUPFAM" id="SSF81345">
    <property type="entry name" value="ABC transporter involved in vitamin B12 uptake, BtuC"/>
    <property type="match status" value="1"/>
</dbReference>
<sequence>MRQQTEPSSYKDDITSRPVIAVLMFIAGLPILGFIFLLSISVGAADVEIGTVWNALFHYDASLNDHVVIRELRLPRAIADIIVGACFAVAGAIMQGMTRNPLAESGILGINAGSIFMVAVCFAFLPGLSYNLLIVFSFLGAAISMGLIFGIASLSRIGLTPLRMVLAGAAINALFTALSEGIAIHFDLSQDIAFWYAGGLSGVRWEQLLPALPWMGGALVFAVALSRSVTILSLGDDIASGLGQRVGLIKLLCTLAVLFLAGIAVSIAGPIGFVGLVIPHVVRFFVGVDYRAIIPCSIVVGGIFMSLADIGARIINPPYETPLGSLFALIGVPFFLYIARRERREL</sequence>
<feature type="transmembrane region" description="Helical" evidence="8">
    <location>
        <begin position="131"/>
        <end position="152"/>
    </location>
</feature>
<comment type="similarity">
    <text evidence="2">Belongs to the binding-protein-dependent transport system permease family. FecCD subfamily.</text>
</comment>
<name>A0A1H2WX96_9BACI</name>
<feature type="transmembrane region" description="Helical" evidence="8">
    <location>
        <begin position="164"/>
        <end position="186"/>
    </location>
</feature>
<feature type="transmembrane region" description="Helical" evidence="8">
    <location>
        <begin position="20"/>
        <end position="44"/>
    </location>
</feature>
<evidence type="ECO:0000313" key="10">
    <source>
        <dbReference type="Proteomes" id="UP000199488"/>
    </source>
</evidence>
<gene>
    <name evidence="9" type="ORF">SAMN05421781_2537</name>
</gene>
<dbReference type="Gene3D" id="1.10.3470.10">
    <property type="entry name" value="ABC transporter involved in vitamin B12 uptake, BtuC"/>
    <property type="match status" value="1"/>
</dbReference>
<protein>
    <submittedName>
        <fullName evidence="9">Iron complex transport system permease protein</fullName>
    </submittedName>
</protein>
<dbReference type="FunFam" id="1.10.3470.10:FF:000001">
    <property type="entry name" value="Vitamin B12 ABC transporter permease BtuC"/>
    <property type="match status" value="1"/>
</dbReference>
<feature type="transmembrane region" description="Helical" evidence="8">
    <location>
        <begin position="321"/>
        <end position="339"/>
    </location>
</feature>
<keyword evidence="7 8" id="KW-0472">Membrane</keyword>
<evidence type="ECO:0000256" key="6">
    <source>
        <dbReference type="ARBA" id="ARBA00022989"/>
    </source>
</evidence>
<dbReference type="Proteomes" id="UP000199488">
    <property type="component" value="Unassembled WGS sequence"/>
</dbReference>
<dbReference type="GO" id="GO:0033214">
    <property type="term" value="P:siderophore-iron import into cell"/>
    <property type="evidence" value="ECO:0007669"/>
    <property type="project" value="TreeGrafter"/>
</dbReference>
<dbReference type="InterPro" id="IPR037294">
    <property type="entry name" value="ABC_BtuC-like"/>
</dbReference>
<dbReference type="STRING" id="1122204.SAMN05421781_2537"/>
<keyword evidence="10" id="KW-1185">Reference proteome</keyword>
<reference evidence="9 10" key="1">
    <citation type="submission" date="2016-10" db="EMBL/GenBank/DDBJ databases">
        <authorList>
            <person name="de Groot N.N."/>
        </authorList>
    </citation>
    <scope>NUCLEOTIDE SEQUENCE [LARGE SCALE GENOMIC DNA]</scope>
    <source>
        <strain evidence="9 10">DSM 23126</strain>
    </source>
</reference>
<dbReference type="CDD" id="cd06550">
    <property type="entry name" value="TM_ABC_iron-siderophores_like"/>
    <property type="match status" value="1"/>
</dbReference>
<dbReference type="EMBL" id="FNNC01000006">
    <property type="protein sequence ID" value="SDW85147.1"/>
    <property type="molecule type" value="Genomic_DNA"/>
</dbReference>
<feature type="transmembrane region" description="Helical" evidence="8">
    <location>
        <begin position="293"/>
        <end position="315"/>
    </location>
</feature>
<evidence type="ECO:0000256" key="8">
    <source>
        <dbReference type="SAM" id="Phobius"/>
    </source>
</evidence>
<evidence type="ECO:0000256" key="5">
    <source>
        <dbReference type="ARBA" id="ARBA00022692"/>
    </source>
</evidence>
<evidence type="ECO:0000256" key="1">
    <source>
        <dbReference type="ARBA" id="ARBA00004651"/>
    </source>
</evidence>
<dbReference type="GO" id="GO:0005886">
    <property type="term" value="C:plasma membrane"/>
    <property type="evidence" value="ECO:0007669"/>
    <property type="project" value="UniProtKB-SubCell"/>
</dbReference>
<keyword evidence="3" id="KW-0813">Transport</keyword>
<dbReference type="GO" id="GO:0022857">
    <property type="term" value="F:transmembrane transporter activity"/>
    <property type="evidence" value="ECO:0007669"/>
    <property type="project" value="InterPro"/>
</dbReference>